<feature type="domain" description="OmpR/PhoB-type" evidence="3">
    <location>
        <begin position="9"/>
        <end position="102"/>
    </location>
</feature>
<dbReference type="SUPFAM" id="SSF46894">
    <property type="entry name" value="C-terminal effector domain of the bipartite response regulators"/>
    <property type="match status" value="1"/>
</dbReference>
<dbReference type="PROSITE" id="PS51755">
    <property type="entry name" value="OMPR_PHOB"/>
    <property type="match status" value="1"/>
</dbReference>
<accession>A0A9X4LKH9</accession>
<comment type="caution">
    <text evidence="4">The sequence shown here is derived from an EMBL/GenBank/DDBJ whole genome shotgun (WGS) entry which is preliminary data.</text>
</comment>
<dbReference type="InterPro" id="IPR016032">
    <property type="entry name" value="Sig_transdc_resp-reg_C-effctor"/>
</dbReference>
<dbReference type="InterPro" id="IPR036388">
    <property type="entry name" value="WH-like_DNA-bd_sf"/>
</dbReference>
<dbReference type="SUPFAM" id="SSF52540">
    <property type="entry name" value="P-loop containing nucleoside triphosphate hydrolases"/>
    <property type="match status" value="1"/>
</dbReference>
<dbReference type="PANTHER" id="PTHR47691">
    <property type="entry name" value="REGULATOR-RELATED"/>
    <property type="match status" value="1"/>
</dbReference>
<evidence type="ECO:0000256" key="1">
    <source>
        <dbReference type="ARBA" id="ARBA00023125"/>
    </source>
</evidence>
<dbReference type="InterPro" id="IPR049945">
    <property type="entry name" value="AAA_22"/>
</dbReference>
<name>A0A9X4LKH9_9BURK</name>
<dbReference type="Gene3D" id="3.40.50.300">
    <property type="entry name" value="P-loop containing nucleotide triphosphate hydrolases"/>
    <property type="match status" value="1"/>
</dbReference>
<proteinExistence type="predicted"/>
<evidence type="ECO:0000313" key="4">
    <source>
        <dbReference type="EMBL" id="MDG0861788.1"/>
    </source>
</evidence>
<dbReference type="AlphaFoldDB" id="A0A9X4LKH9"/>
<dbReference type="GO" id="GO:0006355">
    <property type="term" value="P:regulation of DNA-templated transcription"/>
    <property type="evidence" value="ECO:0007669"/>
    <property type="project" value="InterPro"/>
</dbReference>
<sequence>MNANAHDAPAALKYEHFEIHPRLRQVWVRGSAVALGGRAFDLLLLLARRHERVVTKDEIFQQVWPGLVVEDNNLSVQISALRKALGADVIKTVSGRGYQFTAPLPDAAAADAGEAPPGNLPVRPPALYGREAELAQLLAEFAQADCVTVCGLAGIGKTTLAQVAARRLYGRKRHAQGAWCIDLTQVREPGQLGLAICHTIGLEPGDEREALAACLAQLQHRELLLVLDNCEHVVDAAAAFVDALLARAERVQVLATSQEPLHVRGEHLLRLAPLAVPDSVDCPDVQSYGAVRMLLERVRAAMGGHFEPDAADIVHLVEICRQLDGIPLALEFAASRIPLLGPAGVRSRLHDRLRLLTGGQRSAPPRHRSLQAALEWSHQLLSRRTRHVLHRLAVFPSGFSLEGAALLLTAESDSDLVEHLNLLVDRSLVTLQAEGRRRYRMLETTRAFALDCLGQEQDGIDWHSRLARAMAALCLLGARERDTVWLHQEMPNMRAALAWSLAHPGHGEVAATIATYTSVVLGATGAIGEAIDNLLRVQHLISDELPEALRARYWHWLGRLGVEGRLPGSLCIDYLQKADAMFQDQGEPLHRHGCQRHLAEAQLLAGRLDLAEAHLQTARALEGPRPRASDRVRRLRVEVLLAAARGDHRMALLHAQTALPLAEAHEFEHYRMLLIADMAWSHLQVGHANAAVASCQDLLVHLQGANLRFGLARARAMTGLTAALVAAGRVDEAAGAVIRTAQALRQENLLRSRCDIFAWVAAAAGALPAAAQFLGAGDEFAASSGMERDPISCMARERALALIEPRLAADDLQHWRHQGAIADEAELMALVRAQFAPAPAALHDAPETAP</sequence>
<dbReference type="Gene3D" id="1.10.10.10">
    <property type="entry name" value="Winged helix-like DNA-binding domain superfamily/Winged helix DNA-binding domain"/>
    <property type="match status" value="1"/>
</dbReference>
<organism evidence="4 5">
    <name type="scientific">Pelomonas aquatica</name>
    <dbReference type="NCBI Taxonomy" id="431058"/>
    <lineage>
        <taxon>Bacteria</taxon>
        <taxon>Pseudomonadati</taxon>
        <taxon>Pseudomonadota</taxon>
        <taxon>Betaproteobacteria</taxon>
        <taxon>Burkholderiales</taxon>
        <taxon>Sphaerotilaceae</taxon>
        <taxon>Roseateles</taxon>
    </lineage>
</organism>
<dbReference type="Pfam" id="PF00486">
    <property type="entry name" value="Trans_reg_C"/>
    <property type="match status" value="1"/>
</dbReference>
<dbReference type="SMART" id="SM00862">
    <property type="entry name" value="Trans_reg_C"/>
    <property type="match status" value="1"/>
</dbReference>
<dbReference type="Proteomes" id="UP001152766">
    <property type="component" value="Unassembled WGS sequence"/>
</dbReference>
<dbReference type="InterPro" id="IPR058852">
    <property type="entry name" value="HTH_77"/>
</dbReference>
<protein>
    <recommendedName>
        <fullName evidence="3">OmpR/PhoB-type domain-containing protein</fullName>
    </recommendedName>
</protein>
<keyword evidence="1 2" id="KW-0238">DNA-binding</keyword>
<evidence type="ECO:0000313" key="5">
    <source>
        <dbReference type="Proteomes" id="UP001152766"/>
    </source>
</evidence>
<dbReference type="InterPro" id="IPR027417">
    <property type="entry name" value="P-loop_NTPase"/>
</dbReference>
<dbReference type="PANTHER" id="PTHR47691:SF3">
    <property type="entry name" value="HTH-TYPE TRANSCRIPTIONAL REGULATOR RV0890C-RELATED"/>
    <property type="match status" value="1"/>
</dbReference>
<dbReference type="RefSeq" id="WP_268151184.1">
    <property type="nucleotide sequence ID" value="NZ_JAPPUW010000011.1"/>
</dbReference>
<gene>
    <name evidence="4" type="ORF">EXJ73_04780</name>
</gene>
<dbReference type="EMBL" id="SGUG01000005">
    <property type="protein sequence ID" value="MDG0861788.1"/>
    <property type="molecule type" value="Genomic_DNA"/>
</dbReference>
<dbReference type="PRINTS" id="PR00364">
    <property type="entry name" value="DISEASERSIST"/>
</dbReference>
<dbReference type="GO" id="GO:0000160">
    <property type="term" value="P:phosphorelay signal transduction system"/>
    <property type="evidence" value="ECO:0007669"/>
    <property type="project" value="InterPro"/>
</dbReference>
<dbReference type="GO" id="GO:0016887">
    <property type="term" value="F:ATP hydrolysis activity"/>
    <property type="evidence" value="ECO:0007669"/>
    <property type="project" value="InterPro"/>
</dbReference>
<dbReference type="InterPro" id="IPR001867">
    <property type="entry name" value="OmpR/PhoB-type_DNA-bd"/>
</dbReference>
<evidence type="ECO:0000256" key="2">
    <source>
        <dbReference type="PROSITE-ProRule" id="PRU01091"/>
    </source>
</evidence>
<keyword evidence="5" id="KW-1185">Reference proteome</keyword>
<dbReference type="Pfam" id="PF25872">
    <property type="entry name" value="HTH_77"/>
    <property type="match status" value="1"/>
</dbReference>
<dbReference type="GO" id="GO:0003677">
    <property type="term" value="F:DNA binding"/>
    <property type="evidence" value="ECO:0007669"/>
    <property type="project" value="UniProtKB-UniRule"/>
</dbReference>
<feature type="DNA-binding region" description="OmpR/PhoB-type" evidence="2">
    <location>
        <begin position="9"/>
        <end position="102"/>
    </location>
</feature>
<evidence type="ECO:0000259" key="3">
    <source>
        <dbReference type="PROSITE" id="PS51755"/>
    </source>
</evidence>
<dbReference type="Pfam" id="PF13401">
    <property type="entry name" value="AAA_22"/>
    <property type="match status" value="1"/>
</dbReference>
<dbReference type="CDD" id="cd00383">
    <property type="entry name" value="trans_reg_C"/>
    <property type="match status" value="1"/>
</dbReference>
<reference evidence="4" key="1">
    <citation type="submission" date="2019-02" db="EMBL/GenBank/DDBJ databases">
        <title>Draft genome of the type strain Pelomonas aquatica CCUG 52575T.</title>
        <authorList>
            <person name="Gomila M."/>
            <person name="Lalucat J."/>
        </authorList>
    </citation>
    <scope>NUCLEOTIDE SEQUENCE</scope>
    <source>
        <strain evidence="4">CCUG 52575</strain>
    </source>
</reference>